<sequence length="617" mass="68471">MEKLVSLALNPRLRTLGDGSTVGVCLILIMDNQKKQNRSFLLTRREVEEYAAFYIKKYGLNTDQAEALMSVSNLFTGGGHVHLIHGAFGSGKSSTVAVIIEFLVQLFKESDRRSVQQGWKILISSATNVAVDRVLEGLLEHGFKDFVRVGSAPEISKRVLPYSVRATGRRKGELRKLERMLKRAKKPSEKQYLKEAIQKHGINRRKLLYARVVGATCATCGESSLMKGMIFPVLILDEASQLTEPATLIPMKFGCEKLVLVGDTKQLNPIIQGSAASNGNGLEQTMFDRLMAMGHETTMLHTQYRCHPRISAMASTLFYGGLLKDGVSEKDREPLMKSCPPLCFIDVSKGQEARDRLDSIYNKEEEAFVASLLKKLLSEGLKPAQIGVITPFRSQVAKIKKILLASSINEPSKISAVQISTVDAFQGGEKDVIILSFVKTNNTAFIDCKKRTNVALTRAKHHLLLVGQKQNLERNPMFKEVIFYCGSDVVNASQFMRTFQQQKTSEAEKSPSQKQGFSSCGMQQSRYTDSSKSLILKAEQQSPSNVYSENITDKGPQGTFLPVVQAWCDTHSPGDGAFKEPPCHVPMRSLSRPRIIDENIFSDSDTESSDNEDLPAF</sequence>
<feature type="region of interest" description="Disordered" evidence="5">
    <location>
        <begin position="502"/>
        <end position="524"/>
    </location>
</feature>
<dbReference type="InterPro" id="IPR041677">
    <property type="entry name" value="DNA2/NAM7_AAA_11"/>
</dbReference>
<evidence type="ECO:0000313" key="8">
    <source>
        <dbReference type="Proteomes" id="UP000085678"/>
    </source>
</evidence>
<evidence type="ECO:0000259" key="6">
    <source>
        <dbReference type="Pfam" id="PF13086"/>
    </source>
</evidence>
<evidence type="ECO:0000256" key="3">
    <source>
        <dbReference type="ARBA" id="ARBA00022806"/>
    </source>
</evidence>
<dbReference type="KEGG" id="lak:106167519"/>
<protein>
    <submittedName>
        <fullName evidence="9">Protein ZGRF1-like</fullName>
    </submittedName>
</protein>
<keyword evidence="2" id="KW-0378">Hydrolase</keyword>
<feature type="compositionally biased region" description="Acidic residues" evidence="5">
    <location>
        <begin position="604"/>
        <end position="617"/>
    </location>
</feature>
<feature type="compositionally biased region" description="Polar residues" evidence="5">
    <location>
        <begin position="512"/>
        <end position="524"/>
    </location>
</feature>
<feature type="domain" description="DNA2/NAM7 helicase-like C-terminal" evidence="7">
    <location>
        <begin position="282"/>
        <end position="469"/>
    </location>
</feature>
<dbReference type="GO" id="GO:0016787">
    <property type="term" value="F:hydrolase activity"/>
    <property type="evidence" value="ECO:0007669"/>
    <property type="project" value="UniProtKB-KW"/>
</dbReference>
<dbReference type="GO" id="GO:0006369">
    <property type="term" value="P:termination of RNA polymerase II transcription"/>
    <property type="evidence" value="ECO:0007669"/>
    <property type="project" value="TreeGrafter"/>
</dbReference>
<keyword evidence="1" id="KW-0547">Nucleotide-binding</keyword>
<dbReference type="PANTHER" id="PTHR10887:SF531">
    <property type="entry name" value="PROTEIN ZGRF1"/>
    <property type="match status" value="1"/>
</dbReference>
<dbReference type="AlphaFoldDB" id="A0A1S3IUM2"/>
<dbReference type="InterPro" id="IPR045055">
    <property type="entry name" value="DNA2/NAM7-like"/>
</dbReference>
<evidence type="ECO:0000259" key="7">
    <source>
        <dbReference type="Pfam" id="PF13087"/>
    </source>
</evidence>
<dbReference type="Proteomes" id="UP000085678">
    <property type="component" value="Unplaced"/>
</dbReference>
<keyword evidence="4" id="KW-0067">ATP-binding</keyword>
<dbReference type="InterPro" id="IPR027417">
    <property type="entry name" value="P-loop_NTPase"/>
</dbReference>
<evidence type="ECO:0000313" key="9">
    <source>
        <dbReference type="RefSeq" id="XP_013401773.1"/>
    </source>
</evidence>
<accession>A0A1S3IUM2</accession>
<evidence type="ECO:0000256" key="5">
    <source>
        <dbReference type="SAM" id="MobiDB-lite"/>
    </source>
</evidence>
<dbReference type="InterPro" id="IPR041679">
    <property type="entry name" value="DNA2/NAM7-like_C"/>
</dbReference>
<dbReference type="GO" id="GO:0016604">
    <property type="term" value="C:nuclear body"/>
    <property type="evidence" value="ECO:0007669"/>
    <property type="project" value="TreeGrafter"/>
</dbReference>
<reference evidence="9" key="1">
    <citation type="submission" date="2025-08" db="UniProtKB">
        <authorList>
            <consortium name="RefSeq"/>
        </authorList>
    </citation>
    <scope>IDENTIFICATION</scope>
    <source>
        <tissue evidence="9">Gonads</tissue>
    </source>
</reference>
<keyword evidence="3" id="KW-0347">Helicase</keyword>
<dbReference type="GO" id="GO:0005694">
    <property type="term" value="C:chromosome"/>
    <property type="evidence" value="ECO:0007669"/>
    <property type="project" value="UniProtKB-ARBA"/>
</dbReference>
<dbReference type="STRING" id="7574.A0A1S3IUM2"/>
<dbReference type="GO" id="GO:0005524">
    <property type="term" value="F:ATP binding"/>
    <property type="evidence" value="ECO:0007669"/>
    <property type="project" value="UniProtKB-KW"/>
</dbReference>
<keyword evidence="8" id="KW-1185">Reference proteome</keyword>
<dbReference type="OrthoDB" id="6513042at2759"/>
<dbReference type="FunFam" id="3.40.50.300:FF:000326">
    <property type="entry name" value="P-loop containing nucleoside triphosphate hydrolase"/>
    <property type="match status" value="1"/>
</dbReference>
<feature type="domain" description="DNA2/NAM7 helicase helicase" evidence="6">
    <location>
        <begin position="174"/>
        <end position="271"/>
    </location>
</feature>
<dbReference type="Pfam" id="PF13087">
    <property type="entry name" value="AAA_12"/>
    <property type="match status" value="1"/>
</dbReference>
<organism evidence="8 9">
    <name type="scientific">Lingula anatina</name>
    <name type="common">Brachiopod</name>
    <name type="synonym">Lingula unguis</name>
    <dbReference type="NCBI Taxonomy" id="7574"/>
    <lineage>
        <taxon>Eukaryota</taxon>
        <taxon>Metazoa</taxon>
        <taxon>Spiralia</taxon>
        <taxon>Lophotrochozoa</taxon>
        <taxon>Brachiopoda</taxon>
        <taxon>Linguliformea</taxon>
        <taxon>Lingulata</taxon>
        <taxon>Lingulida</taxon>
        <taxon>Linguloidea</taxon>
        <taxon>Lingulidae</taxon>
        <taxon>Lingula</taxon>
    </lineage>
</organism>
<dbReference type="GeneID" id="106167519"/>
<dbReference type="GO" id="GO:0004386">
    <property type="term" value="F:helicase activity"/>
    <property type="evidence" value="ECO:0007669"/>
    <property type="project" value="UniProtKB-KW"/>
</dbReference>
<dbReference type="RefSeq" id="XP_013401773.1">
    <property type="nucleotide sequence ID" value="XM_013546319.1"/>
</dbReference>
<dbReference type="Gene3D" id="3.40.50.300">
    <property type="entry name" value="P-loop containing nucleotide triphosphate hydrolases"/>
    <property type="match status" value="2"/>
</dbReference>
<evidence type="ECO:0000256" key="2">
    <source>
        <dbReference type="ARBA" id="ARBA00022801"/>
    </source>
</evidence>
<feature type="region of interest" description="Disordered" evidence="5">
    <location>
        <begin position="597"/>
        <end position="617"/>
    </location>
</feature>
<evidence type="ECO:0000256" key="4">
    <source>
        <dbReference type="ARBA" id="ARBA00022840"/>
    </source>
</evidence>
<dbReference type="InterPro" id="IPR047187">
    <property type="entry name" value="SF1_C_Upf1"/>
</dbReference>
<name>A0A1S3IUM2_LINAN</name>
<dbReference type="SUPFAM" id="SSF52540">
    <property type="entry name" value="P-loop containing nucleoside triphosphate hydrolases"/>
    <property type="match status" value="1"/>
</dbReference>
<dbReference type="InParanoid" id="A0A1S3IUM2"/>
<dbReference type="GO" id="GO:0001147">
    <property type="term" value="F:transcription termination site sequence-specific DNA binding"/>
    <property type="evidence" value="ECO:0007669"/>
    <property type="project" value="TreeGrafter"/>
</dbReference>
<dbReference type="Pfam" id="PF13086">
    <property type="entry name" value="AAA_11"/>
    <property type="match status" value="1"/>
</dbReference>
<dbReference type="CDD" id="cd18808">
    <property type="entry name" value="SF1_C_Upf1"/>
    <property type="match status" value="1"/>
</dbReference>
<dbReference type="PANTHER" id="PTHR10887">
    <property type="entry name" value="DNA2/NAM7 HELICASE FAMILY"/>
    <property type="match status" value="1"/>
</dbReference>
<evidence type="ECO:0000256" key="1">
    <source>
        <dbReference type="ARBA" id="ARBA00022741"/>
    </source>
</evidence>
<gene>
    <name evidence="9" type="primary">LOC106167519</name>
</gene>
<proteinExistence type="predicted"/>